<comment type="caution">
    <text evidence="1">The sequence shown here is derived from an EMBL/GenBank/DDBJ whole genome shotgun (WGS) entry which is preliminary data.</text>
</comment>
<gene>
    <name evidence="1" type="ORF">BCR41DRAFT_310176</name>
</gene>
<evidence type="ECO:0000313" key="2">
    <source>
        <dbReference type="Proteomes" id="UP000193648"/>
    </source>
</evidence>
<dbReference type="GeneID" id="33562829"/>
<name>A0A1Y2GF85_9FUNG</name>
<keyword evidence="2" id="KW-1185">Reference proteome</keyword>
<organism evidence="1 2">
    <name type="scientific">Lobosporangium transversale</name>
    <dbReference type="NCBI Taxonomy" id="64571"/>
    <lineage>
        <taxon>Eukaryota</taxon>
        <taxon>Fungi</taxon>
        <taxon>Fungi incertae sedis</taxon>
        <taxon>Mucoromycota</taxon>
        <taxon>Mortierellomycotina</taxon>
        <taxon>Mortierellomycetes</taxon>
        <taxon>Mortierellales</taxon>
        <taxon>Mortierellaceae</taxon>
        <taxon>Lobosporangium</taxon>
    </lineage>
</organism>
<dbReference type="Proteomes" id="UP000193648">
    <property type="component" value="Unassembled WGS sequence"/>
</dbReference>
<dbReference type="AlphaFoldDB" id="A0A1Y2GF85"/>
<evidence type="ECO:0000313" key="1">
    <source>
        <dbReference type="EMBL" id="ORZ08259.1"/>
    </source>
</evidence>
<proteinExistence type="predicted"/>
<dbReference type="STRING" id="64571.A0A1Y2GF85"/>
<protein>
    <submittedName>
        <fullName evidence="1">Uncharacterized protein</fullName>
    </submittedName>
</protein>
<dbReference type="EMBL" id="MCFF01000038">
    <property type="protein sequence ID" value="ORZ08259.1"/>
    <property type="molecule type" value="Genomic_DNA"/>
</dbReference>
<dbReference type="InParanoid" id="A0A1Y2GF85"/>
<reference evidence="1 2" key="1">
    <citation type="submission" date="2016-07" db="EMBL/GenBank/DDBJ databases">
        <title>Pervasive Adenine N6-methylation of Active Genes in Fungi.</title>
        <authorList>
            <consortium name="DOE Joint Genome Institute"/>
            <person name="Mondo S.J."/>
            <person name="Dannebaum R.O."/>
            <person name="Kuo R.C."/>
            <person name="Labutti K."/>
            <person name="Haridas S."/>
            <person name="Kuo A."/>
            <person name="Salamov A."/>
            <person name="Ahrendt S.R."/>
            <person name="Lipzen A."/>
            <person name="Sullivan W."/>
            <person name="Andreopoulos W.B."/>
            <person name="Clum A."/>
            <person name="Lindquist E."/>
            <person name="Daum C."/>
            <person name="Ramamoorthy G.K."/>
            <person name="Gryganskyi A."/>
            <person name="Culley D."/>
            <person name="Magnuson J.K."/>
            <person name="James T.Y."/>
            <person name="O'Malley M.A."/>
            <person name="Stajich J.E."/>
            <person name="Spatafora J.W."/>
            <person name="Visel A."/>
            <person name="Grigoriev I.V."/>
        </authorList>
    </citation>
    <scope>NUCLEOTIDE SEQUENCE [LARGE SCALE GENOMIC DNA]</scope>
    <source>
        <strain evidence="1 2">NRRL 3116</strain>
    </source>
</reference>
<accession>A0A1Y2GF85</accession>
<feature type="non-terminal residue" evidence="1">
    <location>
        <position position="1"/>
    </location>
</feature>
<dbReference type="OrthoDB" id="2435739at2759"/>
<dbReference type="RefSeq" id="XP_021878342.1">
    <property type="nucleotide sequence ID" value="XM_022020985.1"/>
</dbReference>
<sequence>SMFAQGSILYNGSNGQAVMINCIEIYGRKKHIDTHREPFKLLKNQVPQTSIPPFGKTKYDDIWPLTMVY</sequence>